<organism evidence="1 2">
    <name type="scientific">Bifidobacterium callimiconis</name>
    <dbReference type="NCBI Taxonomy" id="2306973"/>
    <lineage>
        <taxon>Bacteria</taxon>
        <taxon>Bacillati</taxon>
        <taxon>Actinomycetota</taxon>
        <taxon>Actinomycetes</taxon>
        <taxon>Bifidobacteriales</taxon>
        <taxon>Bifidobacteriaceae</taxon>
        <taxon>Bifidobacterium</taxon>
    </lineage>
</organism>
<reference evidence="1 2" key="1">
    <citation type="submission" date="2018-09" db="EMBL/GenBank/DDBJ databases">
        <title>Characterization of the phylogenetic diversity of five novel species belonging to the genus Bifidobacterium.</title>
        <authorList>
            <person name="Lugli G.A."/>
            <person name="Duranti S."/>
            <person name="Milani C."/>
        </authorList>
    </citation>
    <scope>NUCLEOTIDE SEQUENCE [LARGE SCALE GENOMIC DNA]</scope>
    <source>
        <strain evidence="1 2">2028B</strain>
    </source>
</reference>
<comment type="caution">
    <text evidence="1">The sequence shown here is derived from an EMBL/GenBank/DDBJ whole genome shotgun (WGS) entry which is preliminary data.</text>
</comment>
<dbReference type="AlphaFoldDB" id="A0A430FHM6"/>
<gene>
    <name evidence="1" type="ORF">D2E23_0055</name>
</gene>
<evidence type="ECO:0000313" key="1">
    <source>
        <dbReference type="EMBL" id="RSX52327.1"/>
    </source>
</evidence>
<accession>A0A430FHM6</accession>
<evidence type="ECO:0000313" key="2">
    <source>
        <dbReference type="Proteomes" id="UP000288607"/>
    </source>
</evidence>
<keyword evidence="2" id="KW-1185">Reference proteome</keyword>
<sequence length="204" mass="22555">MADKKVTTAEAKQSAESYVQCLTEAGLSGKYHYDPATDYWILIGDGEISYDSPDFRYMDLDPSTAAGKKLSEKIQATYSKKKGSCDSVFNPISTYLESHADWDSLAKNQYEATVDCVIGRVPSLQNAIDDSWPHDSDGLSKLSELISSHEKDLPSEDQTALTNCQTYYTTAPETFGVASKPLDQLTEQERKDLIAKGQLSEQSQ</sequence>
<dbReference type="EMBL" id="QXGJ01000001">
    <property type="protein sequence ID" value="RSX52327.1"/>
    <property type="molecule type" value="Genomic_DNA"/>
</dbReference>
<proteinExistence type="predicted"/>
<name>A0A430FHM6_9BIFI</name>
<protein>
    <submittedName>
        <fullName evidence="1">Uncharacterized protein</fullName>
    </submittedName>
</protein>
<dbReference type="Proteomes" id="UP000288607">
    <property type="component" value="Unassembled WGS sequence"/>
</dbReference>